<feature type="signal peptide" evidence="1">
    <location>
        <begin position="1"/>
        <end position="20"/>
    </location>
</feature>
<feature type="chain" id="PRO_5020580933" evidence="1">
    <location>
        <begin position="21"/>
        <end position="168"/>
    </location>
</feature>
<evidence type="ECO:0000256" key="1">
    <source>
        <dbReference type="SAM" id="SignalP"/>
    </source>
</evidence>
<dbReference type="RefSeq" id="WP_130153946.1">
    <property type="nucleotide sequence ID" value="NZ_SCFB01000005.1"/>
</dbReference>
<reference evidence="2 3" key="1">
    <citation type="submission" date="2018-10" db="EMBL/GenBank/DDBJ databases">
        <title>An updated phylogeny of the Alphaproteobacteria reveals that the parasitic Rickettsiales and Holosporales have independent origins.</title>
        <authorList>
            <person name="Munoz-Gomez S.A."/>
            <person name="Hess S."/>
            <person name="Burger G."/>
            <person name="Lang B.F."/>
            <person name="Susko E."/>
            <person name="Slamovits C.H."/>
            <person name="Roger A.J."/>
        </authorList>
    </citation>
    <scope>NUCLEOTIDE SEQUENCE [LARGE SCALE GENOMIC DNA]</scope>
    <source>
        <strain evidence="2">HOLO01</strain>
    </source>
</reference>
<organism evidence="2 3">
    <name type="scientific">Candidatus Finniella inopinata</name>
    <dbReference type="NCBI Taxonomy" id="1696036"/>
    <lineage>
        <taxon>Bacteria</taxon>
        <taxon>Pseudomonadati</taxon>
        <taxon>Pseudomonadota</taxon>
        <taxon>Alphaproteobacteria</taxon>
        <taxon>Holosporales</taxon>
        <taxon>Candidatus Paracaedibacteraceae</taxon>
        <taxon>Candidatus Finniella</taxon>
    </lineage>
</organism>
<dbReference type="EMBL" id="SCFB01000005">
    <property type="protein sequence ID" value="RZI46194.1"/>
    <property type="molecule type" value="Genomic_DNA"/>
</dbReference>
<accession>A0A4Q7DJI0</accession>
<sequence>MRFGLFLLGVSLSALTCAYGADVVDLQNFMLSETGSSSHALPLKESSTALMIFQVPLKDPSTQKFLTKYGQGLLVRYGSPGTGGNFFSGGVTNLPLDCNKVSDPSEAPWLKTITLDNGKYAWQLWVTKEYKGTDIATDKANKGWIAQGHITLNGLSTSYQITPGEKNT</sequence>
<evidence type="ECO:0000313" key="3">
    <source>
        <dbReference type="Proteomes" id="UP000293550"/>
    </source>
</evidence>
<evidence type="ECO:0000313" key="2">
    <source>
        <dbReference type="EMBL" id="RZI46194.1"/>
    </source>
</evidence>
<keyword evidence="1" id="KW-0732">Signal</keyword>
<comment type="caution">
    <text evidence="2">The sequence shown here is derived from an EMBL/GenBank/DDBJ whole genome shotgun (WGS) entry which is preliminary data.</text>
</comment>
<dbReference type="AlphaFoldDB" id="A0A4Q7DJI0"/>
<gene>
    <name evidence="2" type="ORF">EQU50_04460</name>
</gene>
<dbReference type="Proteomes" id="UP000293550">
    <property type="component" value="Unassembled WGS sequence"/>
</dbReference>
<proteinExistence type="predicted"/>
<protein>
    <submittedName>
        <fullName evidence="2">Uncharacterized protein</fullName>
    </submittedName>
</protein>
<keyword evidence="3" id="KW-1185">Reference proteome</keyword>
<name>A0A4Q7DJI0_9PROT</name>